<reference evidence="4" key="1">
    <citation type="journal article" date="2018" name="Front. Microbiol.">
        <title>Genome-Based Analysis Reveals the Taxonomy and Diversity of the Family Idiomarinaceae.</title>
        <authorList>
            <person name="Liu Y."/>
            <person name="Lai Q."/>
            <person name="Shao Z."/>
        </authorList>
    </citation>
    <scope>NUCLEOTIDE SEQUENCE [LARGE SCALE GENOMIC DNA]</scope>
    <source>
        <strain evidence="4">c121</strain>
    </source>
</reference>
<accession>A0A432Z940</accession>
<protein>
    <submittedName>
        <fullName evidence="3">Sel1 repeat family protein</fullName>
    </submittedName>
</protein>
<keyword evidence="4" id="KW-1185">Reference proteome</keyword>
<dbReference type="InterPro" id="IPR050767">
    <property type="entry name" value="Sel1_AlgK"/>
</dbReference>
<sequence length="311" mass="34074">MLNVTLKHFTKLLCSTAVAASFTLVAALPQQVIAQDQSCVGEACEEKIAKLKRLALNGSPQAQFILGTMYEFGEGVQQDIPIAMRYYSMAVSNRNAKAMYQLSAILEDGRYGEQDREKADDYLRRAADLGLPVAMVDLAKSYLVTDKDGKAETAWQLLTSAAKRNNYEARYLTALLSMDQTFPYALEEDETIEQLEFLTRRGYRDAETYLRKYVAQNPSVANERVAVAANPNAAGVERIEVSGQKISFDMALDYAIDSIEELGIYDGRSTTSRLPGRACTKWSNPPCQTGSPGVLTGTAAGEMEGIPSSGN</sequence>
<dbReference type="EMBL" id="PIQE01000001">
    <property type="protein sequence ID" value="RUO74436.1"/>
    <property type="molecule type" value="Genomic_DNA"/>
</dbReference>
<dbReference type="InterPro" id="IPR006597">
    <property type="entry name" value="Sel1-like"/>
</dbReference>
<dbReference type="STRING" id="1122124.GCA_000423165_00678"/>
<dbReference type="SUPFAM" id="SSF81901">
    <property type="entry name" value="HCP-like"/>
    <property type="match status" value="1"/>
</dbReference>
<dbReference type="Proteomes" id="UP000287022">
    <property type="component" value="Unassembled WGS sequence"/>
</dbReference>
<dbReference type="PANTHER" id="PTHR11102:SF147">
    <property type="entry name" value="SEL1L ADAPTOR SUBUNIT OF ERAD E3 UBIQUITIN LIGASE"/>
    <property type="match status" value="1"/>
</dbReference>
<dbReference type="AlphaFoldDB" id="A0A432Z940"/>
<evidence type="ECO:0000256" key="2">
    <source>
        <dbReference type="SAM" id="SignalP"/>
    </source>
</evidence>
<feature type="chain" id="PRO_5019128106" evidence="2">
    <location>
        <begin position="20"/>
        <end position="311"/>
    </location>
</feature>
<organism evidence="3 4">
    <name type="scientific">Pseudidiomarina sediminum</name>
    <dbReference type="NCBI Taxonomy" id="431675"/>
    <lineage>
        <taxon>Bacteria</taxon>
        <taxon>Pseudomonadati</taxon>
        <taxon>Pseudomonadota</taxon>
        <taxon>Gammaproteobacteria</taxon>
        <taxon>Alteromonadales</taxon>
        <taxon>Idiomarinaceae</taxon>
        <taxon>Pseudidiomarina</taxon>
    </lineage>
</organism>
<dbReference type="InterPro" id="IPR011990">
    <property type="entry name" value="TPR-like_helical_dom_sf"/>
</dbReference>
<dbReference type="GO" id="GO:0036503">
    <property type="term" value="P:ERAD pathway"/>
    <property type="evidence" value="ECO:0007669"/>
    <property type="project" value="TreeGrafter"/>
</dbReference>
<gene>
    <name evidence="3" type="ORF">CWI80_03600</name>
</gene>
<dbReference type="PANTHER" id="PTHR11102">
    <property type="entry name" value="SEL-1-LIKE PROTEIN"/>
    <property type="match status" value="1"/>
</dbReference>
<feature type="region of interest" description="Disordered" evidence="1">
    <location>
        <begin position="283"/>
        <end position="311"/>
    </location>
</feature>
<dbReference type="RefSeq" id="WP_026861713.1">
    <property type="nucleotide sequence ID" value="NZ_JAHVIQ010000001.1"/>
</dbReference>
<keyword evidence="2" id="KW-0732">Signal</keyword>
<dbReference type="Gene3D" id="1.25.40.10">
    <property type="entry name" value="Tetratricopeptide repeat domain"/>
    <property type="match status" value="1"/>
</dbReference>
<evidence type="ECO:0000313" key="4">
    <source>
        <dbReference type="Proteomes" id="UP000287022"/>
    </source>
</evidence>
<proteinExistence type="predicted"/>
<name>A0A432Z940_9GAMM</name>
<evidence type="ECO:0000313" key="3">
    <source>
        <dbReference type="EMBL" id="RUO74436.1"/>
    </source>
</evidence>
<evidence type="ECO:0000256" key="1">
    <source>
        <dbReference type="SAM" id="MobiDB-lite"/>
    </source>
</evidence>
<comment type="caution">
    <text evidence="3">The sequence shown here is derived from an EMBL/GenBank/DDBJ whole genome shotgun (WGS) entry which is preliminary data.</text>
</comment>
<dbReference type="SMART" id="SM00671">
    <property type="entry name" value="SEL1"/>
    <property type="match status" value="2"/>
</dbReference>
<dbReference type="Pfam" id="PF08238">
    <property type="entry name" value="Sel1"/>
    <property type="match status" value="2"/>
</dbReference>
<feature type="signal peptide" evidence="2">
    <location>
        <begin position="1"/>
        <end position="19"/>
    </location>
</feature>